<dbReference type="eggNOG" id="KOG0157">
    <property type="taxonomic scope" value="Eukaryota"/>
</dbReference>
<dbReference type="STRING" id="431595.K3WMJ0"/>
<dbReference type="GO" id="GO:0005506">
    <property type="term" value="F:iron ion binding"/>
    <property type="evidence" value="ECO:0007669"/>
    <property type="project" value="InterPro"/>
</dbReference>
<reference evidence="8" key="1">
    <citation type="journal article" date="2010" name="Genome Biol.">
        <title>Genome sequence of the necrotrophic plant pathogen Pythium ultimum reveals original pathogenicity mechanisms and effector repertoire.</title>
        <authorList>
            <person name="Levesque C.A."/>
            <person name="Brouwer H."/>
            <person name="Cano L."/>
            <person name="Hamilton J.P."/>
            <person name="Holt C."/>
            <person name="Huitema E."/>
            <person name="Raffaele S."/>
            <person name="Robideau G.P."/>
            <person name="Thines M."/>
            <person name="Win J."/>
            <person name="Zerillo M.M."/>
            <person name="Beakes G.W."/>
            <person name="Boore J.L."/>
            <person name="Busam D."/>
            <person name="Dumas B."/>
            <person name="Ferriera S."/>
            <person name="Fuerstenberg S.I."/>
            <person name="Gachon C.M."/>
            <person name="Gaulin E."/>
            <person name="Govers F."/>
            <person name="Grenville-Briggs L."/>
            <person name="Horner N."/>
            <person name="Hostetler J."/>
            <person name="Jiang R.H."/>
            <person name="Johnson J."/>
            <person name="Krajaejun T."/>
            <person name="Lin H."/>
            <person name="Meijer H.J."/>
            <person name="Moore B."/>
            <person name="Morris P."/>
            <person name="Phuntmart V."/>
            <person name="Puiu D."/>
            <person name="Shetty J."/>
            <person name="Stajich J.E."/>
            <person name="Tripathy S."/>
            <person name="Wawra S."/>
            <person name="van West P."/>
            <person name="Whitty B.R."/>
            <person name="Coutinho P.M."/>
            <person name="Henrissat B."/>
            <person name="Martin F."/>
            <person name="Thomas P.D."/>
            <person name="Tyler B.M."/>
            <person name="De Vries R.P."/>
            <person name="Kamoun S."/>
            <person name="Yandell M."/>
            <person name="Tisserat N."/>
            <person name="Buell C.R."/>
        </authorList>
    </citation>
    <scope>NUCLEOTIDE SEQUENCE</scope>
    <source>
        <strain evidence="8">DAOM:BR144</strain>
    </source>
</reference>
<protein>
    <recommendedName>
        <fullName evidence="9">Cytochrome P450</fullName>
    </recommendedName>
</protein>
<evidence type="ECO:0000256" key="2">
    <source>
        <dbReference type="ARBA" id="ARBA00022723"/>
    </source>
</evidence>
<dbReference type="InterPro" id="IPR036396">
    <property type="entry name" value="Cyt_P450_sf"/>
</dbReference>
<dbReference type="HOGENOM" id="CLU_001570_27_2_1"/>
<dbReference type="VEuPathDB" id="FungiDB:PYU1_G006170"/>
<comment type="cofactor">
    <cofactor evidence="5">
        <name>heme</name>
        <dbReference type="ChEBI" id="CHEBI:30413"/>
    </cofactor>
</comment>
<dbReference type="PRINTS" id="PR00385">
    <property type="entry name" value="P450"/>
</dbReference>
<dbReference type="Pfam" id="PF00067">
    <property type="entry name" value="p450"/>
    <property type="match status" value="1"/>
</dbReference>
<name>K3WMJ0_GLOUD</name>
<organism evidence="7 8">
    <name type="scientific">Globisporangium ultimum (strain ATCC 200006 / CBS 805.95 / DAOM BR144)</name>
    <name type="common">Pythium ultimum</name>
    <dbReference type="NCBI Taxonomy" id="431595"/>
    <lineage>
        <taxon>Eukaryota</taxon>
        <taxon>Sar</taxon>
        <taxon>Stramenopiles</taxon>
        <taxon>Oomycota</taxon>
        <taxon>Peronosporomycetes</taxon>
        <taxon>Pythiales</taxon>
        <taxon>Pythiaceae</taxon>
        <taxon>Globisporangium</taxon>
    </lineage>
</organism>
<dbReference type="SUPFAM" id="SSF48264">
    <property type="entry name" value="Cytochrome P450"/>
    <property type="match status" value="1"/>
</dbReference>
<dbReference type="InterPro" id="IPR001128">
    <property type="entry name" value="Cyt_P450"/>
</dbReference>
<evidence type="ECO:0000256" key="5">
    <source>
        <dbReference type="PIRSR" id="PIRSR602401-1"/>
    </source>
</evidence>
<dbReference type="Gene3D" id="1.10.630.10">
    <property type="entry name" value="Cytochrome P450"/>
    <property type="match status" value="1"/>
</dbReference>
<dbReference type="GO" id="GO:0006629">
    <property type="term" value="P:lipid metabolic process"/>
    <property type="evidence" value="ECO:0007669"/>
    <property type="project" value="UniProtKB-ARBA"/>
</dbReference>
<reference evidence="8" key="2">
    <citation type="submission" date="2010-04" db="EMBL/GenBank/DDBJ databases">
        <authorList>
            <person name="Buell R."/>
            <person name="Hamilton J."/>
            <person name="Hostetler J."/>
        </authorList>
    </citation>
    <scope>NUCLEOTIDE SEQUENCE [LARGE SCALE GENOMIC DNA]</scope>
    <source>
        <strain evidence="8">DAOM:BR144</strain>
    </source>
</reference>
<keyword evidence="5 6" id="KW-0349">Heme</keyword>
<dbReference type="Proteomes" id="UP000019132">
    <property type="component" value="Unassembled WGS sequence"/>
</dbReference>
<keyword evidence="3 6" id="KW-0560">Oxidoreductase</keyword>
<proteinExistence type="inferred from homology"/>
<dbReference type="EMBL" id="GL376625">
    <property type="status" value="NOT_ANNOTATED_CDS"/>
    <property type="molecule type" value="Genomic_DNA"/>
</dbReference>
<accession>K3WMJ0</accession>
<evidence type="ECO:0008006" key="9">
    <source>
        <dbReference type="Google" id="ProtNLM"/>
    </source>
</evidence>
<dbReference type="PANTHER" id="PTHR24296">
    <property type="entry name" value="CYTOCHROME P450"/>
    <property type="match status" value="1"/>
</dbReference>
<evidence type="ECO:0000313" key="8">
    <source>
        <dbReference type="Proteomes" id="UP000019132"/>
    </source>
</evidence>
<dbReference type="CDD" id="cd11064">
    <property type="entry name" value="CYP86A"/>
    <property type="match status" value="1"/>
</dbReference>
<dbReference type="AlphaFoldDB" id="K3WMJ0"/>
<feature type="binding site" description="axial binding residue" evidence="5">
    <location>
        <position position="483"/>
    </location>
    <ligand>
        <name>heme</name>
        <dbReference type="ChEBI" id="CHEBI:30413"/>
    </ligand>
    <ligandPart>
        <name>Fe</name>
        <dbReference type="ChEBI" id="CHEBI:18248"/>
    </ligandPart>
</feature>
<dbReference type="InParanoid" id="K3WMJ0"/>
<evidence type="ECO:0000256" key="6">
    <source>
        <dbReference type="RuleBase" id="RU000461"/>
    </source>
</evidence>
<dbReference type="EnsemblProtists" id="PYU1_T006182">
    <property type="protein sequence ID" value="PYU1_T006182"/>
    <property type="gene ID" value="PYU1_G006170"/>
</dbReference>
<dbReference type="PROSITE" id="PS00086">
    <property type="entry name" value="CYTOCHROME_P450"/>
    <property type="match status" value="1"/>
</dbReference>
<reference evidence="7" key="3">
    <citation type="submission" date="2015-02" db="UniProtKB">
        <authorList>
            <consortium name="EnsemblProtists"/>
        </authorList>
    </citation>
    <scope>IDENTIFICATION</scope>
    <source>
        <strain evidence="7">DAOM BR144</strain>
    </source>
</reference>
<evidence type="ECO:0000313" key="7">
    <source>
        <dbReference type="EnsemblProtists" id="PYU1_T006182"/>
    </source>
</evidence>
<dbReference type="PRINTS" id="PR00463">
    <property type="entry name" value="EP450I"/>
</dbReference>
<comment type="similarity">
    <text evidence="1 6">Belongs to the cytochrome P450 family.</text>
</comment>
<evidence type="ECO:0000256" key="4">
    <source>
        <dbReference type="ARBA" id="ARBA00023004"/>
    </source>
</evidence>
<dbReference type="GO" id="GO:0004497">
    <property type="term" value="F:monooxygenase activity"/>
    <property type="evidence" value="ECO:0007669"/>
    <property type="project" value="UniProtKB-KW"/>
</dbReference>
<keyword evidence="4 5" id="KW-0408">Iron</keyword>
<evidence type="ECO:0000256" key="3">
    <source>
        <dbReference type="ARBA" id="ARBA00023002"/>
    </source>
</evidence>
<dbReference type="OMA" id="FMFEGDD"/>
<dbReference type="GO" id="GO:0020037">
    <property type="term" value="F:heme binding"/>
    <property type="evidence" value="ECO:0007669"/>
    <property type="project" value="InterPro"/>
</dbReference>
<keyword evidence="6" id="KW-0503">Monooxygenase</keyword>
<dbReference type="InterPro" id="IPR002401">
    <property type="entry name" value="Cyt_P450_E_grp-I"/>
</dbReference>
<keyword evidence="2 5" id="KW-0479">Metal-binding</keyword>
<evidence type="ECO:0000256" key="1">
    <source>
        <dbReference type="ARBA" id="ARBA00010617"/>
    </source>
</evidence>
<sequence length="539" mass="61083">MFTSVWHEITMSGDWRNVATTLLAVLFGAKVAANAYARVVVSDAERKAPRVQRPKGSLPFLHETLQAMAHSADFHDYWTTLSEDAEGRSVHVKILGHPDTISVATPELFEDILKTQFESFEKGPYFKSIVSDLLGDGIFAADGQVWVHQRKTASNLFSLRMLRESMAESVQKHITALYRVLFRQGVAEKQPVDLAELFNRFAIETFAEIGFGVDLKCLDTPEEHPFAQAFARVQEILIVRFLRPPSFWKLQRWLNVGMERELTQNIRIIHDMVLDIIEKFLENRSLPGYKFDETKKDIISLFLNHTSLDGSRSAPGDEDSVDPRFLRDIVVNFLIAGRDTTAQALVWLMYNVMRHPEVGSKIRQELEEQLPELVRGKIESPSMEQVQKLVYLEAAVRESLRLHPPVPGNMKQATKDIVLCDGTFVKKGWRVSISPYTLARMESVWGPDAKEYKPERWIDPETGKIKSVSAYKFPTFNAGPRICLGMNLALMEIKIVAASLLSKFHLELVPDQDIKYDFSLTLPIKGRLLAILTPAAAAM</sequence>
<keyword evidence="8" id="KW-1185">Reference proteome</keyword>
<dbReference type="GO" id="GO:0016705">
    <property type="term" value="F:oxidoreductase activity, acting on paired donors, with incorporation or reduction of molecular oxygen"/>
    <property type="evidence" value="ECO:0007669"/>
    <property type="project" value="InterPro"/>
</dbReference>
<dbReference type="InterPro" id="IPR017972">
    <property type="entry name" value="Cyt_P450_CS"/>
</dbReference>